<gene>
    <name evidence="2" type="ORF">HMPREF0724_12536</name>
</gene>
<protein>
    <submittedName>
        <fullName evidence="2">Uncharacterized protein</fullName>
    </submittedName>
</protein>
<dbReference type="Proteomes" id="UP000004245">
    <property type="component" value="Unassembled WGS sequence"/>
</dbReference>
<name>E9T1V9_RHOHA</name>
<dbReference type="HOGENOM" id="CLU_2882981_0_0_11"/>
<evidence type="ECO:0000313" key="3">
    <source>
        <dbReference type="Proteomes" id="UP000004245"/>
    </source>
</evidence>
<dbReference type="AlphaFoldDB" id="E9T1V9"/>
<keyword evidence="3" id="KW-1185">Reference proteome</keyword>
<sequence length="63" mass="6998">MITRRTTGLRGLRGLRFIAFFLCWWTCPTKIGRITHGDGSRGLRSDARTPSLGPRSGRPGRAV</sequence>
<organism evidence="2 3">
    <name type="scientific">Prescottella equi ATCC 33707</name>
    <dbReference type="NCBI Taxonomy" id="525370"/>
    <lineage>
        <taxon>Bacteria</taxon>
        <taxon>Bacillati</taxon>
        <taxon>Actinomycetota</taxon>
        <taxon>Actinomycetes</taxon>
        <taxon>Mycobacteriales</taxon>
        <taxon>Nocardiaceae</taxon>
        <taxon>Prescottella</taxon>
    </lineage>
</organism>
<comment type="caution">
    <text evidence="2">The sequence shown here is derived from an EMBL/GenBank/DDBJ whole genome shotgun (WGS) entry which is preliminary data.</text>
</comment>
<reference evidence="2" key="1">
    <citation type="submission" date="2011-01" db="EMBL/GenBank/DDBJ databases">
        <authorList>
            <person name="Muzny D."/>
            <person name="Qin X."/>
            <person name="Buhay C."/>
            <person name="Dugan-Rocha S."/>
            <person name="Ding Y."/>
            <person name="Chen G."/>
            <person name="Hawes A."/>
            <person name="Holder M."/>
            <person name="Jhangiani S."/>
            <person name="Johnson A."/>
            <person name="Khan Z."/>
            <person name="Li Z."/>
            <person name="Liu W."/>
            <person name="Liu X."/>
            <person name="Perez L."/>
            <person name="Shen H."/>
            <person name="Wang Q."/>
            <person name="Watt J."/>
            <person name="Xi L."/>
            <person name="Xin Y."/>
            <person name="Zhou J."/>
            <person name="Deng J."/>
            <person name="Jiang H."/>
            <person name="Liu Y."/>
            <person name="Qu J."/>
            <person name="Song X.-Z."/>
            <person name="Zhang L."/>
            <person name="Villasana D."/>
            <person name="Johnson A."/>
            <person name="Liu J."/>
            <person name="Liyanage D."/>
            <person name="Lorensuhewa L."/>
            <person name="Robinson T."/>
            <person name="Song A."/>
            <person name="Song B.-B."/>
            <person name="Dinh H."/>
            <person name="Thornton R."/>
            <person name="Coyle M."/>
            <person name="Francisco L."/>
            <person name="Jackson L."/>
            <person name="Javaid M."/>
            <person name="Korchina V."/>
            <person name="Kovar C."/>
            <person name="Mata R."/>
            <person name="Mathew T."/>
            <person name="Ngo R."/>
            <person name="Nguyen L."/>
            <person name="Nguyen N."/>
            <person name="Okwuonu G."/>
            <person name="Ongeri F."/>
            <person name="Pham C."/>
            <person name="Simmons D."/>
            <person name="Wilczek-Boney K."/>
            <person name="Hale W."/>
            <person name="Jakkamsetti A."/>
            <person name="Pham P."/>
            <person name="Ruth R."/>
            <person name="San Lucas F."/>
            <person name="Warren J."/>
            <person name="Zhang J."/>
            <person name="Zhao Z."/>
            <person name="Zhou C."/>
            <person name="Zhu D."/>
            <person name="Lee S."/>
            <person name="Bess C."/>
            <person name="Blankenburg K."/>
            <person name="Forbes L."/>
            <person name="Fu Q."/>
            <person name="Gubbala S."/>
            <person name="Hirani K."/>
            <person name="Jayaseelan J.C."/>
            <person name="Lara F."/>
            <person name="Munidasa M."/>
            <person name="Palculict T."/>
            <person name="Patil S."/>
            <person name="Pu L.-L."/>
            <person name="Saada N."/>
            <person name="Tang L."/>
            <person name="Weissenberger G."/>
            <person name="Zhu Y."/>
            <person name="Hemphill L."/>
            <person name="Shang Y."/>
            <person name="Youmans B."/>
            <person name="Ayvaz T."/>
            <person name="Ross M."/>
            <person name="Santibanez J."/>
            <person name="Aqrawi P."/>
            <person name="Gross S."/>
            <person name="Joshi V."/>
            <person name="Fowler G."/>
            <person name="Nazareth L."/>
            <person name="Reid J."/>
            <person name="Worley K."/>
            <person name="Petrosino J."/>
            <person name="Highlander S."/>
            <person name="Gibbs R."/>
        </authorList>
    </citation>
    <scope>NUCLEOTIDE SEQUENCE [LARGE SCALE GENOMIC DNA]</scope>
    <source>
        <strain evidence="2">ATCC 33707</strain>
    </source>
</reference>
<feature type="compositionally biased region" description="Basic and acidic residues" evidence="1">
    <location>
        <begin position="35"/>
        <end position="47"/>
    </location>
</feature>
<proteinExistence type="predicted"/>
<feature type="region of interest" description="Disordered" evidence="1">
    <location>
        <begin position="33"/>
        <end position="63"/>
    </location>
</feature>
<evidence type="ECO:0000313" key="2">
    <source>
        <dbReference type="EMBL" id="EGD23705.1"/>
    </source>
</evidence>
<dbReference type="EMBL" id="ADNW02000011">
    <property type="protein sequence ID" value="EGD23705.1"/>
    <property type="molecule type" value="Genomic_DNA"/>
</dbReference>
<evidence type="ECO:0000256" key="1">
    <source>
        <dbReference type="SAM" id="MobiDB-lite"/>
    </source>
</evidence>
<accession>E9T1V9</accession>